<name>A0A160VGQ3_9ZZZZ</name>
<dbReference type="AlphaFoldDB" id="A0A160VGQ3"/>
<dbReference type="EMBL" id="FAXC01000324">
    <property type="protein sequence ID" value="CUV09916.1"/>
    <property type="molecule type" value="Genomic_DNA"/>
</dbReference>
<proteinExistence type="predicted"/>
<evidence type="ECO:0000313" key="1">
    <source>
        <dbReference type="EMBL" id="CUV09916.1"/>
    </source>
</evidence>
<protein>
    <submittedName>
        <fullName evidence="1">Uncharacterized protein</fullName>
    </submittedName>
</protein>
<organism evidence="1">
    <name type="scientific">hydrothermal vent metagenome</name>
    <dbReference type="NCBI Taxonomy" id="652676"/>
    <lineage>
        <taxon>unclassified sequences</taxon>
        <taxon>metagenomes</taxon>
        <taxon>ecological metagenomes</taxon>
    </lineage>
</organism>
<accession>A0A160VGQ3</accession>
<gene>
    <name evidence="1" type="ORF">MGWOODY_Mmi468</name>
</gene>
<reference evidence="1" key="1">
    <citation type="submission" date="2015-10" db="EMBL/GenBank/DDBJ databases">
        <authorList>
            <person name="Gilbert D.G."/>
        </authorList>
    </citation>
    <scope>NUCLEOTIDE SEQUENCE</scope>
</reference>
<sequence length="38" mass="4399">MNNIPVNHVQKRCEDLNSSYRFPHCLTYPARNTCMMGG</sequence>